<evidence type="ECO:0000256" key="3">
    <source>
        <dbReference type="ARBA" id="ARBA00022989"/>
    </source>
</evidence>
<dbReference type="AlphaFoldDB" id="A0A7J5B9E1"/>
<sequence>MTFNDNSRFDSSNVRRRRSSSSGGSGGGRGGLGKGGALGGGGILLVVVAFLISQFLGVDISGMLGGGSAGSGTYADEDFSCTGAQANEQTDCRMEGAAVSLEQYWTQTAPELGINDYVNPMVYLFEGHTSTGCGNATDAIGPFYCPADQSIYIDTSFFDVLVRQYGAEGGPLAEMYVLGHEWGHHIQNLSGVLSSSNTQDQGATGGAVRTELQADCFAGAWMQSAAQAVDADGNQLMQEPTRAQIQTTISAAQAIGDDHLQEQAGMEVQPESFTHGTSEQRTNWLMAGYQGGASACNTFTVPDSEL</sequence>
<reference evidence="7 8" key="1">
    <citation type="submission" date="2019-09" db="EMBL/GenBank/DDBJ databases">
        <title>Phylogeny of genus Pseudoclavibacter and closely related genus.</title>
        <authorList>
            <person name="Li Y."/>
        </authorList>
    </citation>
    <scope>NUCLEOTIDE SEQUENCE [LARGE SCALE GENOMIC DNA]</scope>
    <source>
        <strain evidence="7 8">KCTC 13959</strain>
    </source>
</reference>
<evidence type="ECO:0000256" key="1">
    <source>
        <dbReference type="ARBA" id="ARBA00004167"/>
    </source>
</evidence>
<evidence type="ECO:0000313" key="7">
    <source>
        <dbReference type="EMBL" id="KAB1642190.1"/>
    </source>
</evidence>
<evidence type="ECO:0000256" key="6">
    <source>
        <dbReference type="SAM" id="Phobius"/>
    </source>
</evidence>
<comment type="caution">
    <text evidence="7">The sequence shown here is derived from an EMBL/GenBank/DDBJ whole genome shotgun (WGS) entry which is preliminary data.</text>
</comment>
<name>A0A7J5B9E1_9MICO</name>
<dbReference type="Proteomes" id="UP000433493">
    <property type="component" value="Unassembled WGS sequence"/>
</dbReference>
<dbReference type="PANTHER" id="PTHR30168:SF0">
    <property type="entry name" value="INNER MEMBRANE PROTEIN"/>
    <property type="match status" value="1"/>
</dbReference>
<keyword evidence="4 6" id="KW-0472">Membrane</keyword>
<dbReference type="Pfam" id="PF04228">
    <property type="entry name" value="Zn_peptidase"/>
    <property type="match status" value="1"/>
</dbReference>
<dbReference type="EMBL" id="WBKB01000006">
    <property type="protein sequence ID" value="KAB1642190.1"/>
    <property type="molecule type" value="Genomic_DNA"/>
</dbReference>
<evidence type="ECO:0000256" key="2">
    <source>
        <dbReference type="ARBA" id="ARBA00022692"/>
    </source>
</evidence>
<feature type="transmembrane region" description="Helical" evidence="6">
    <location>
        <begin position="37"/>
        <end position="58"/>
    </location>
</feature>
<keyword evidence="3 6" id="KW-1133">Transmembrane helix</keyword>
<keyword evidence="2 6" id="KW-0812">Transmembrane</keyword>
<evidence type="ECO:0000313" key="8">
    <source>
        <dbReference type="Proteomes" id="UP000433493"/>
    </source>
</evidence>
<keyword evidence="8" id="KW-1185">Reference proteome</keyword>
<dbReference type="GO" id="GO:0016020">
    <property type="term" value="C:membrane"/>
    <property type="evidence" value="ECO:0007669"/>
    <property type="project" value="UniProtKB-SubCell"/>
</dbReference>
<organism evidence="7 8">
    <name type="scientific">Gulosibacter chungangensis</name>
    <dbReference type="NCBI Taxonomy" id="979746"/>
    <lineage>
        <taxon>Bacteria</taxon>
        <taxon>Bacillati</taxon>
        <taxon>Actinomycetota</taxon>
        <taxon>Actinomycetes</taxon>
        <taxon>Micrococcales</taxon>
        <taxon>Microbacteriaceae</taxon>
        <taxon>Gulosibacter</taxon>
    </lineage>
</organism>
<gene>
    <name evidence="7" type="ORF">F8O05_10215</name>
</gene>
<accession>A0A7J5B9E1</accession>
<protein>
    <submittedName>
        <fullName evidence="7">Neutral zinc metallopeptidase</fullName>
    </submittedName>
</protein>
<feature type="compositionally biased region" description="Polar residues" evidence="5">
    <location>
        <begin position="1"/>
        <end position="12"/>
    </location>
</feature>
<proteinExistence type="predicted"/>
<dbReference type="PANTHER" id="PTHR30168">
    <property type="entry name" value="PUTATIVE MEMBRANE PROTEIN YPFJ"/>
    <property type="match status" value="1"/>
</dbReference>
<dbReference type="RefSeq" id="WP_158052645.1">
    <property type="nucleotide sequence ID" value="NZ_WBKB01000006.1"/>
</dbReference>
<dbReference type="InterPro" id="IPR007343">
    <property type="entry name" value="Uncharacterised_pept_Zn_put"/>
</dbReference>
<evidence type="ECO:0000256" key="5">
    <source>
        <dbReference type="SAM" id="MobiDB-lite"/>
    </source>
</evidence>
<evidence type="ECO:0000256" key="4">
    <source>
        <dbReference type="ARBA" id="ARBA00023136"/>
    </source>
</evidence>
<dbReference type="OrthoDB" id="9774900at2"/>
<comment type="subcellular location">
    <subcellularLocation>
        <location evidence="1">Membrane</location>
        <topology evidence="1">Single-pass membrane protein</topology>
    </subcellularLocation>
</comment>
<feature type="region of interest" description="Disordered" evidence="5">
    <location>
        <begin position="1"/>
        <end position="31"/>
    </location>
</feature>